<dbReference type="PANTHER" id="PTHR33463:SF218">
    <property type="entry name" value="DISEASE RESISTANCE PROTEIN RPS2-LIKE"/>
    <property type="match status" value="1"/>
</dbReference>
<dbReference type="GO" id="GO:0043531">
    <property type="term" value="F:ADP binding"/>
    <property type="evidence" value="ECO:0007669"/>
    <property type="project" value="InterPro"/>
</dbReference>
<dbReference type="Pfam" id="PF00931">
    <property type="entry name" value="NB-ARC"/>
    <property type="match status" value="1"/>
</dbReference>
<accession>A0A9Q0KBN2</accession>
<dbReference type="PRINTS" id="PR00364">
    <property type="entry name" value="DISEASERSIST"/>
</dbReference>
<feature type="domain" description="NB-ARC" evidence="1">
    <location>
        <begin position="157"/>
        <end position="313"/>
    </location>
</feature>
<dbReference type="EMBL" id="JAMYWD010000007">
    <property type="protein sequence ID" value="KAJ4967578.1"/>
    <property type="molecule type" value="Genomic_DNA"/>
</dbReference>
<evidence type="ECO:0000313" key="2">
    <source>
        <dbReference type="EMBL" id="KAJ4967578.1"/>
    </source>
</evidence>
<reference evidence="2" key="1">
    <citation type="journal article" date="2023" name="Plant J.">
        <title>The genome of the king protea, Protea cynaroides.</title>
        <authorList>
            <person name="Chang J."/>
            <person name="Duong T.A."/>
            <person name="Schoeman C."/>
            <person name="Ma X."/>
            <person name="Roodt D."/>
            <person name="Barker N."/>
            <person name="Li Z."/>
            <person name="Van de Peer Y."/>
            <person name="Mizrachi E."/>
        </authorList>
    </citation>
    <scope>NUCLEOTIDE SEQUENCE</scope>
    <source>
        <tissue evidence="2">Young leaves</tissue>
    </source>
</reference>
<comment type="caution">
    <text evidence="2">The sequence shown here is derived from an EMBL/GenBank/DDBJ whole genome shotgun (WGS) entry which is preliminary data.</text>
</comment>
<keyword evidence="3" id="KW-1185">Reference proteome</keyword>
<dbReference type="Proteomes" id="UP001141806">
    <property type="component" value="Unassembled WGS sequence"/>
</dbReference>
<organism evidence="2 3">
    <name type="scientific">Protea cynaroides</name>
    <dbReference type="NCBI Taxonomy" id="273540"/>
    <lineage>
        <taxon>Eukaryota</taxon>
        <taxon>Viridiplantae</taxon>
        <taxon>Streptophyta</taxon>
        <taxon>Embryophyta</taxon>
        <taxon>Tracheophyta</taxon>
        <taxon>Spermatophyta</taxon>
        <taxon>Magnoliopsida</taxon>
        <taxon>Proteales</taxon>
        <taxon>Proteaceae</taxon>
        <taxon>Protea</taxon>
    </lineage>
</organism>
<dbReference type="SUPFAM" id="SSF52540">
    <property type="entry name" value="P-loop containing nucleoside triphosphate hydrolases"/>
    <property type="match status" value="1"/>
</dbReference>
<evidence type="ECO:0000259" key="1">
    <source>
        <dbReference type="Pfam" id="PF00931"/>
    </source>
</evidence>
<proteinExistence type="predicted"/>
<dbReference type="PANTHER" id="PTHR33463">
    <property type="entry name" value="NB-ARC DOMAIN-CONTAINING PROTEIN-RELATED"/>
    <property type="match status" value="1"/>
</dbReference>
<name>A0A9Q0KBN2_9MAGN</name>
<sequence length="340" mass="39116">MYIIIGAITEVVKYLFSPFTDHFGYLVHYKRNSNDLKEPMARLGERKEDVQRSIDAAHIRGEVIKVMVKSWLKRVNEMQSKEMTLNNTLKQSKGCFQGGCYVHYQVGKDEKQIIDQVKELINEGRTFTDVSDPASLPPSLEIKPTLEFQVYDSTKLAMDQIMGALKRENVNMVGVYGFGGVGKTTLMKQMAKILERHEVFYHVVMVIVSQDPIWTKIQGEIAENLGLPLTQEFLSMRARLLLDRLKKEKRILIVLDDFWNPLNLLEQIGIPYGNNYKVVLTTRQLEVCIQMKTQFNVEVKVLAKGDAWTLFKWAARDIIENDNTLRPKAKQIVRECGVFP</sequence>
<dbReference type="OrthoDB" id="664960at2759"/>
<dbReference type="AlphaFoldDB" id="A0A9Q0KBN2"/>
<dbReference type="InterPro" id="IPR002182">
    <property type="entry name" value="NB-ARC"/>
</dbReference>
<evidence type="ECO:0000313" key="3">
    <source>
        <dbReference type="Proteomes" id="UP001141806"/>
    </source>
</evidence>
<dbReference type="Gene3D" id="3.40.50.300">
    <property type="entry name" value="P-loop containing nucleotide triphosphate hydrolases"/>
    <property type="match status" value="1"/>
</dbReference>
<dbReference type="InterPro" id="IPR027417">
    <property type="entry name" value="P-loop_NTPase"/>
</dbReference>
<dbReference type="InterPro" id="IPR050905">
    <property type="entry name" value="Plant_NBS-LRR"/>
</dbReference>
<protein>
    <recommendedName>
        <fullName evidence="1">NB-ARC domain-containing protein</fullName>
    </recommendedName>
</protein>
<gene>
    <name evidence="2" type="ORF">NE237_019427</name>
</gene>